<reference evidence="2" key="1">
    <citation type="submission" date="2016-03" db="EMBL/GenBank/DDBJ databases">
        <authorList>
            <person name="Ray J."/>
            <person name="Price M."/>
            <person name="Deutschbauer A."/>
        </authorList>
    </citation>
    <scope>NUCLEOTIDE SEQUENCE [LARGE SCALE GENOMIC DNA]</scope>
    <source>
        <strain evidence="2">FW300-N1B4</strain>
    </source>
</reference>
<sequence length="107" mass="11528">MSNALQEFTVTIAARGDHENSAAEAIHHGLTAAHAAGYIESWTDPEPVEEGDEDAACAAIAFALKDMEGMAFLRCWNDGDFDSIRREWPEAPEAVFIGADPLHTPAS</sequence>
<dbReference type="OrthoDB" id="9115426at2"/>
<proteinExistence type="predicted"/>
<gene>
    <name evidence="1" type="ORF">A1D17_02830</name>
</gene>
<organism evidence="1 2">
    <name type="scientific">Pseudomonas fluorescens</name>
    <dbReference type="NCBI Taxonomy" id="294"/>
    <lineage>
        <taxon>Bacteria</taxon>
        <taxon>Pseudomonadati</taxon>
        <taxon>Pseudomonadota</taxon>
        <taxon>Gammaproteobacteria</taxon>
        <taxon>Pseudomonadales</taxon>
        <taxon>Pseudomonadaceae</taxon>
        <taxon>Pseudomonas</taxon>
    </lineage>
</organism>
<evidence type="ECO:0000313" key="2">
    <source>
        <dbReference type="Proteomes" id="UP000076489"/>
    </source>
</evidence>
<dbReference type="EMBL" id="LUKJ01000002">
    <property type="protein sequence ID" value="KZN20492.1"/>
    <property type="molecule type" value="Genomic_DNA"/>
</dbReference>
<protein>
    <submittedName>
        <fullName evidence="1">Uncharacterized protein</fullName>
    </submittedName>
</protein>
<reference evidence="1 2" key="2">
    <citation type="journal article" date="2018" name="Nature">
        <title>Mutant phenotypes for thousands of bacterial genes of unknown function.</title>
        <authorList>
            <person name="Price M.N."/>
            <person name="Wetmore K.M."/>
            <person name="Waters R.J."/>
            <person name="Callaghan M."/>
            <person name="Ray J."/>
            <person name="Liu H."/>
            <person name="Kuehl J.V."/>
            <person name="Melnyk R.A."/>
            <person name="Lamson J.S."/>
            <person name="Suh Y."/>
            <person name="Carlson H.K."/>
            <person name="Esquivel Z."/>
            <person name="Sadeeshkumar H."/>
            <person name="Chakraborty R."/>
            <person name="Zane G.M."/>
            <person name="Rubin B.E."/>
            <person name="Wall J.D."/>
            <person name="Visel A."/>
            <person name="Bristow J."/>
            <person name="Blow M.J."/>
            <person name="Arkin A.P."/>
            <person name="Deutschbauer A.M."/>
        </authorList>
    </citation>
    <scope>NUCLEOTIDE SEQUENCE [LARGE SCALE GENOMIC DNA]</scope>
    <source>
        <strain evidence="1 2">FW300-N1B4</strain>
    </source>
</reference>
<evidence type="ECO:0000313" key="1">
    <source>
        <dbReference type="EMBL" id="KZN20492.1"/>
    </source>
</evidence>
<dbReference type="Proteomes" id="UP000076489">
    <property type="component" value="Unassembled WGS sequence"/>
</dbReference>
<accession>A0A161ZF38</accession>
<name>A0A161ZF38_PSEFL</name>
<comment type="caution">
    <text evidence="1">The sequence shown here is derived from an EMBL/GenBank/DDBJ whole genome shotgun (WGS) entry which is preliminary data.</text>
</comment>
<dbReference type="RefSeq" id="WP_063340538.1">
    <property type="nucleotide sequence ID" value="NZ_LUKJ01000002.1"/>
</dbReference>
<dbReference type="AlphaFoldDB" id="A0A161ZF38"/>